<dbReference type="PRINTS" id="PR00038">
    <property type="entry name" value="HTHLUXR"/>
</dbReference>
<dbReference type="SUPFAM" id="SSF46894">
    <property type="entry name" value="C-terminal effector domain of the bipartite response regulators"/>
    <property type="match status" value="1"/>
</dbReference>
<dbReference type="PANTHER" id="PTHR45566:SF1">
    <property type="entry name" value="HTH-TYPE TRANSCRIPTIONAL REGULATOR YHJB-RELATED"/>
    <property type="match status" value="1"/>
</dbReference>
<dbReference type="PROSITE" id="PS50110">
    <property type="entry name" value="RESPONSE_REGULATORY"/>
    <property type="match status" value="1"/>
</dbReference>
<accession>A0ABZ2PDS4</accession>
<protein>
    <submittedName>
        <fullName evidence="7">Response regulator transcription factor</fullName>
    </submittedName>
</protein>
<evidence type="ECO:0000256" key="3">
    <source>
        <dbReference type="PROSITE-ProRule" id="PRU00169"/>
    </source>
</evidence>
<organism evidence="7 8">
    <name type="scientific">Bradyrhizobium septentrionale</name>
    <dbReference type="NCBI Taxonomy" id="1404411"/>
    <lineage>
        <taxon>Bacteria</taxon>
        <taxon>Pseudomonadati</taxon>
        <taxon>Pseudomonadota</taxon>
        <taxon>Alphaproteobacteria</taxon>
        <taxon>Hyphomicrobiales</taxon>
        <taxon>Nitrobacteraceae</taxon>
        <taxon>Bradyrhizobium</taxon>
    </lineage>
</organism>
<dbReference type="InterPro" id="IPR058245">
    <property type="entry name" value="NreC/VraR/RcsB-like_REC"/>
</dbReference>
<dbReference type="CDD" id="cd17535">
    <property type="entry name" value="REC_NarL-like"/>
    <property type="match status" value="1"/>
</dbReference>
<gene>
    <name evidence="7" type="ORF">WDK88_01715</name>
</gene>
<reference evidence="7" key="2">
    <citation type="submission" date="2024-03" db="EMBL/GenBank/DDBJ databases">
        <authorList>
            <person name="Bromfield E.S.P."/>
            <person name="Cloutier S."/>
        </authorList>
    </citation>
    <scope>NUCLEOTIDE SEQUENCE</scope>
    <source>
        <strain evidence="7">5S5</strain>
    </source>
</reference>
<dbReference type="RefSeq" id="WP_225024838.1">
    <property type="nucleotide sequence ID" value="NZ_CP088288.1"/>
</dbReference>
<feature type="compositionally biased region" description="Basic and acidic residues" evidence="4">
    <location>
        <begin position="1"/>
        <end position="11"/>
    </location>
</feature>
<evidence type="ECO:0000256" key="1">
    <source>
        <dbReference type="ARBA" id="ARBA00022553"/>
    </source>
</evidence>
<dbReference type="InterPro" id="IPR000792">
    <property type="entry name" value="Tscrpt_reg_LuxR_C"/>
</dbReference>
<dbReference type="Pfam" id="PF00072">
    <property type="entry name" value="Response_reg"/>
    <property type="match status" value="1"/>
</dbReference>
<feature type="domain" description="HTH luxR-type" evidence="5">
    <location>
        <begin position="176"/>
        <end position="241"/>
    </location>
</feature>
<dbReference type="CDD" id="cd06170">
    <property type="entry name" value="LuxR_C_like"/>
    <property type="match status" value="1"/>
</dbReference>
<keyword evidence="2" id="KW-0238">DNA-binding</keyword>
<dbReference type="PROSITE" id="PS50043">
    <property type="entry name" value="HTH_LUXR_2"/>
    <property type="match status" value="1"/>
</dbReference>
<evidence type="ECO:0000259" key="5">
    <source>
        <dbReference type="PROSITE" id="PS50043"/>
    </source>
</evidence>
<keyword evidence="1 3" id="KW-0597">Phosphoprotein</keyword>
<proteinExistence type="predicted"/>
<keyword evidence="8" id="KW-1185">Reference proteome</keyword>
<evidence type="ECO:0000259" key="6">
    <source>
        <dbReference type="PROSITE" id="PS50110"/>
    </source>
</evidence>
<dbReference type="Pfam" id="PF00196">
    <property type="entry name" value="GerE"/>
    <property type="match status" value="1"/>
</dbReference>
<dbReference type="InterPro" id="IPR036388">
    <property type="entry name" value="WH-like_DNA-bd_sf"/>
</dbReference>
<reference evidence="7" key="1">
    <citation type="journal article" date="2021" name="Int. J. Syst. Evol. Microbiol.">
        <title>Bradyrhizobium septentrionale sp. nov. (sv. septentrionale) and Bradyrhizobium quebecense sp. nov. (sv. septentrionale) associated with legumes native to Canada possess rearranged symbiosis genes and numerous insertion sequences.</title>
        <authorList>
            <person name="Bromfield E.S.P."/>
            <person name="Cloutier S."/>
        </authorList>
    </citation>
    <scope>NUCLEOTIDE SEQUENCE</scope>
    <source>
        <strain evidence="7">5S5</strain>
    </source>
</reference>
<dbReference type="InterPro" id="IPR011006">
    <property type="entry name" value="CheY-like_superfamily"/>
</dbReference>
<dbReference type="Proteomes" id="UP001432046">
    <property type="component" value="Chromosome"/>
</dbReference>
<dbReference type="SMART" id="SM00421">
    <property type="entry name" value="HTH_LUXR"/>
    <property type="match status" value="1"/>
</dbReference>
<evidence type="ECO:0000313" key="8">
    <source>
        <dbReference type="Proteomes" id="UP001432046"/>
    </source>
</evidence>
<dbReference type="EMBL" id="CP147711">
    <property type="protein sequence ID" value="WXC84611.1"/>
    <property type="molecule type" value="Genomic_DNA"/>
</dbReference>
<name>A0ABZ2PDS4_9BRAD</name>
<dbReference type="InterPro" id="IPR001789">
    <property type="entry name" value="Sig_transdc_resp-reg_receiver"/>
</dbReference>
<evidence type="ECO:0000256" key="2">
    <source>
        <dbReference type="ARBA" id="ARBA00023125"/>
    </source>
</evidence>
<evidence type="ECO:0000256" key="4">
    <source>
        <dbReference type="SAM" id="MobiDB-lite"/>
    </source>
</evidence>
<dbReference type="InterPro" id="IPR016032">
    <property type="entry name" value="Sig_transdc_resp-reg_C-effctor"/>
</dbReference>
<dbReference type="PANTHER" id="PTHR45566">
    <property type="entry name" value="HTH-TYPE TRANSCRIPTIONAL REGULATOR YHJB-RELATED"/>
    <property type="match status" value="1"/>
</dbReference>
<dbReference type="SUPFAM" id="SSF52172">
    <property type="entry name" value="CheY-like"/>
    <property type="match status" value="1"/>
</dbReference>
<feature type="domain" description="Response regulatory" evidence="6">
    <location>
        <begin position="33"/>
        <end position="150"/>
    </location>
</feature>
<dbReference type="Gene3D" id="1.10.10.10">
    <property type="entry name" value="Winged helix-like DNA-binding domain superfamily/Winged helix DNA-binding domain"/>
    <property type="match status" value="1"/>
</dbReference>
<evidence type="ECO:0000313" key="7">
    <source>
        <dbReference type="EMBL" id="WXC84611.1"/>
    </source>
</evidence>
<feature type="modified residue" description="4-aspartylphosphate" evidence="3">
    <location>
        <position position="85"/>
    </location>
</feature>
<dbReference type="SMART" id="SM00448">
    <property type="entry name" value="REC"/>
    <property type="match status" value="1"/>
</dbReference>
<feature type="region of interest" description="Disordered" evidence="4">
    <location>
        <begin position="1"/>
        <end position="25"/>
    </location>
</feature>
<dbReference type="InterPro" id="IPR051015">
    <property type="entry name" value="EvgA-like"/>
</dbReference>
<dbReference type="Gene3D" id="3.40.50.2300">
    <property type="match status" value="1"/>
</dbReference>
<sequence>MAVISDPREDGAALTTTAPLADEPPLGKAGAPRLLIVEDHPLFRAALIGVIGAEFPDAEVLQATSIDGALDVIAARDGLDLILLDLSMPGTTGLLGAYRVRAAAPRSALVIVSAHDDSRIIGGAISLGISGFIPKSTPKVELARLLRGILEGAVCLPTRFRDTAAARKGQAETRELMQHLGQFTAQQLRVLDMICRGLQNKHIAYELDISVTTVKVHVSEILRKLGVRSRTEAIIAMSKLDFGKHDHAPVTASPSRDA</sequence>